<evidence type="ECO:0000256" key="4">
    <source>
        <dbReference type="RuleBase" id="RU003345"/>
    </source>
</evidence>
<dbReference type="CDD" id="cd07114">
    <property type="entry name" value="ALDH_DhaS"/>
    <property type="match status" value="1"/>
</dbReference>
<proteinExistence type="inferred from homology"/>
<organism evidence="6 7">
    <name type="scientific">Roseovarius spongiae</name>
    <dbReference type="NCBI Taxonomy" id="2320272"/>
    <lineage>
        <taxon>Bacteria</taxon>
        <taxon>Pseudomonadati</taxon>
        <taxon>Pseudomonadota</taxon>
        <taxon>Alphaproteobacteria</taxon>
        <taxon>Rhodobacterales</taxon>
        <taxon>Roseobacteraceae</taxon>
        <taxon>Roseovarius</taxon>
    </lineage>
</organism>
<dbReference type="FunFam" id="3.40.309.10:FF:000012">
    <property type="entry name" value="Betaine aldehyde dehydrogenase"/>
    <property type="match status" value="1"/>
</dbReference>
<dbReference type="OrthoDB" id="7827050at2"/>
<evidence type="ECO:0000259" key="5">
    <source>
        <dbReference type="Pfam" id="PF00171"/>
    </source>
</evidence>
<dbReference type="Gene3D" id="3.40.605.10">
    <property type="entry name" value="Aldehyde Dehydrogenase, Chain A, domain 1"/>
    <property type="match status" value="1"/>
</dbReference>
<feature type="active site" evidence="3">
    <location>
        <position position="258"/>
    </location>
</feature>
<dbReference type="EMBL" id="RAPE01000006">
    <property type="protein sequence ID" value="RKF12729.1"/>
    <property type="molecule type" value="Genomic_DNA"/>
</dbReference>
<comment type="caution">
    <text evidence="6">The sequence shown here is derived from an EMBL/GenBank/DDBJ whole genome shotgun (WGS) entry which is preliminary data.</text>
</comment>
<protein>
    <submittedName>
        <fullName evidence="6">Aldehyde dehydrogenase</fullName>
    </submittedName>
</protein>
<dbReference type="Pfam" id="PF00171">
    <property type="entry name" value="Aldedh"/>
    <property type="match status" value="1"/>
</dbReference>
<sequence length="501" mass="53577">MQFDAESLKGQRLPLFIGNRFVASRGGTIPSFDPATGLEWSAIADAAPEEVDQAVQTARAALSDPEWRDLSQSNRGLLLGRLADLVERDCERLARLEVQDNGKLLREMRALTQAVAVGLRYFAGMADKIEGATIPVNKPDMLNFTLREPIGVVAAIVPWNSPLLLLNRAMAPCLAVGNTMVVKPSEHASASILALAELVEEAGFPSGVFNVVTGRGDTVGDALVRHPGVNKVDFTGGPATGRLIAAGAAQNLTQTALELGGKSPHIVCEDADLDRAVNGVVSGIFAAGGQTCVAGSRCLVHDSIYDEVVERLAARAGDIRIGAPTADDTQLGPLALWDQVEKVGRFVEGAKTEGARLVSGGGRPEGLGDGWFVQPTVFADVTNDMTLARDEVFGPVLAVMRYSDDEEMIAMANDTRFGLAAGIWTDDINRALRFMRRIEAGMVWINTYRSPSIMSPSGGFKESGYGKHNGFAAIAEYSRIKTVSIDYSGQTQDAFVMRVQK</sequence>
<evidence type="ECO:0000313" key="7">
    <source>
        <dbReference type="Proteomes" id="UP000281128"/>
    </source>
</evidence>
<dbReference type="PANTHER" id="PTHR11699">
    <property type="entry name" value="ALDEHYDE DEHYDROGENASE-RELATED"/>
    <property type="match status" value="1"/>
</dbReference>
<dbReference type="PROSITE" id="PS00687">
    <property type="entry name" value="ALDEHYDE_DEHYDR_GLU"/>
    <property type="match status" value="1"/>
</dbReference>
<dbReference type="AlphaFoldDB" id="A0A3A8AUX1"/>
<dbReference type="InterPro" id="IPR016162">
    <property type="entry name" value="Ald_DH_N"/>
</dbReference>
<evidence type="ECO:0000256" key="2">
    <source>
        <dbReference type="ARBA" id="ARBA00023002"/>
    </source>
</evidence>
<evidence type="ECO:0000256" key="3">
    <source>
        <dbReference type="PROSITE-ProRule" id="PRU10007"/>
    </source>
</evidence>
<evidence type="ECO:0000256" key="1">
    <source>
        <dbReference type="ARBA" id="ARBA00009986"/>
    </source>
</evidence>
<reference evidence="6 7" key="1">
    <citation type="submission" date="2018-09" db="EMBL/GenBank/DDBJ databases">
        <title>Roseovarius spongiae sp. nov., isolated from a marine sponge.</title>
        <authorList>
            <person name="Zhuang L."/>
            <person name="Luo L."/>
        </authorList>
    </citation>
    <scope>NUCLEOTIDE SEQUENCE [LARGE SCALE GENOMIC DNA]</scope>
    <source>
        <strain evidence="6 7">HN-E21</strain>
    </source>
</reference>
<name>A0A3A8AUX1_9RHOB</name>
<dbReference type="FunFam" id="3.40.605.10:FF:000007">
    <property type="entry name" value="NAD/NADP-dependent betaine aldehyde dehydrogenase"/>
    <property type="match status" value="1"/>
</dbReference>
<feature type="domain" description="Aldehyde dehydrogenase" evidence="5">
    <location>
        <begin position="21"/>
        <end position="483"/>
    </location>
</feature>
<evidence type="ECO:0000313" key="6">
    <source>
        <dbReference type="EMBL" id="RKF12729.1"/>
    </source>
</evidence>
<dbReference type="Proteomes" id="UP000281128">
    <property type="component" value="Unassembled WGS sequence"/>
</dbReference>
<keyword evidence="2 4" id="KW-0560">Oxidoreductase</keyword>
<gene>
    <name evidence="6" type="ORF">D6850_16520</name>
</gene>
<keyword evidence="7" id="KW-1185">Reference proteome</keyword>
<dbReference type="PROSITE" id="PS00070">
    <property type="entry name" value="ALDEHYDE_DEHYDR_CYS"/>
    <property type="match status" value="1"/>
</dbReference>
<dbReference type="InterPro" id="IPR029510">
    <property type="entry name" value="Ald_DH_CS_GLU"/>
</dbReference>
<comment type="similarity">
    <text evidence="1 4">Belongs to the aldehyde dehydrogenase family.</text>
</comment>
<dbReference type="SUPFAM" id="SSF53720">
    <property type="entry name" value="ALDH-like"/>
    <property type="match status" value="1"/>
</dbReference>
<dbReference type="InterPro" id="IPR016160">
    <property type="entry name" value="Ald_DH_CS_CYS"/>
</dbReference>
<accession>A0A3A8AUX1</accession>
<dbReference type="InterPro" id="IPR015590">
    <property type="entry name" value="Aldehyde_DH_dom"/>
</dbReference>
<dbReference type="GO" id="GO:0016620">
    <property type="term" value="F:oxidoreductase activity, acting on the aldehyde or oxo group of donors, NAD or NADP as acceptor"/>
    <property type="evidence" value="ECO:0007669"/>
    <property type="project" value="InterPro"/>
</dbReference>
<dbReference type="InterPro" id="IPR016161">
    <property type="entry name" value="Ald_DH/histidinol_DH"/>
</dbReference>
<dbReference type="Gene3D" id="3.40.309.10">
    <property type="entry name" value="Aldehyde Dehydrogenase, Chain A, domain 2"/>
    <property type="match status" value="1"/>
</dbReference>
<dbReference type="InterPro" id="IPR016163">
    <property type="entry name" value="Ald_DH_C"/>
</dbReference>